<dbReference type="EMBL" id="GGFL01008191">
    <property type="protein sequence ID" value="MBW72369.1"/>
    <property type="molecule type" value="Transcribed_RNA"/>
</dbReference>
<sequence length="131" mass="15210">MLVLALYLLGQLLQSLEPLHLLLQDHIPIGQRRHQPMPGLLERLRTQFRLHVHFANRLEVLLQLFVHREQMLLVTLPRWHLFGAEPIQIGQQPLQFDQRGREGTLLQQRGLLAAPVKQSLRLLTVLVHPSL</sequence>
<accession>A0A2M4D4A9</accession>
<keyword evidence="1" id="KW-0732">Signal</keyword>
<dbReference type="AlphaFoldDB" id="A0A2M4D4A9"/>
<proteinExistence type="predicted"/>
<evidence type="ECO:0000256" key="1">
    <source>
        <dbReference type="SAM" id="SignalP"/>
    </source>
</evidence>
<feature type="signal peptide" evidence="1">
    <location>
        <begin position="1"/>
        <end position="18"/>
    </location>
</feature>
<evidence type="ECO:0000313" key="2">
    <source>
        <dbReference type="EMBL" id="MBW72369.1"/>
    </source>
</evidence>
<protein>
    <submittedName>
        <fullName evidence="2">Putative secreted protein</fullName>
    </submittedName>
</protein>
<feature type="chain" id="PRO_5014921598" evidence="1">
    <location>
        <begin position="19"/>
        <end position="131"/>
    </location>
</feature>
<name>A0A2M4D4A9_ANODA</name>
<organism evidence="2">
    <name type="scientific">Anopheles darlingi</name>
    <name type="common">Mosquito</name>
    <dbReference type="NCBI Taxonomy" id="43151"/>
    <lineage>
        <taxon>Eukaryota</taxon>
        <taxon>Metazoa</taxon>
        <taxon>Ecdysozoa</taxon>
        <taxon>Arthropoda</taxon>
        <taxon>Hexapoda</taxon>
        <taxon>Insecta</taxon>
        <taxon>Pterygota</taxon>
        <taxon>Neoptera</taxon>
        <taxon>Endopterygota</taxon>
        <taxon>Diptera</taxon>
        <taxon>Nematocera</taxon>
        <taxon>Culicoidea</taxon>
        <taxon>Culicidae</taxon>
        <taxon>Anophelinae</taxon>
        <taxon>Anopheles</taxon>
    </lineage>
</organism>
<reference evidence="2" key="1">
    <citation type="submission" date="2018-01" db="EMBL/GenBank/DDBJ databases">
        <title>An insight into the sialome of Amazonian anophelines.</title>
        <authorList>
            <person name="Ribeiro J.M."/>
            <person name="Scarpassa V."/>
            <person name="Calvo E."/>
        </authorList>
    </citation>
    <scope>NUCLEOTIDE SEQUENCE</scope>
</reference>